<evidence type="ECO:0000256" key="1">
    <source>
        <dbReference type="SAM" id="MobiDB-lite"/>
    </source>
</evidence>
<dbReference type="AlphaFoldDB" id="A0A2L0EJ03"/>
<dbReference type="PROSITE" id="PS51718">
    <property type="entry name" value="G_DYNAMIN_2"/>
    <property type="match status" value="1"/>
</dbReference>
<dbReference type="Proteomes" id="UP000238348">
    <property type="component" value="Chromosome"/>
</dbReference>
<dbReference type="GO" id="GO:0005525">
    <property type="term" value="F:GTP binding"/>
    <property type="evidence" value="ECO:0007669"/>
    <property type="project" value="InterPro"/>
</dbReference>
<dbReference type="Pfam" id="PF00350">
    <property type="entry name" value="Dynamin_N"/>
    <property type="match status" value="1"/>
</dbReference>
<dbReference type="PANTHER" id="PTHR43681">
    <property type="entry name" value="TRANSMEMBRANE GTPASE FZO"/>
    <property type="match status" value="1"/>
</dbReference>
<keyword evidence="2" id="KW-0812">Transmembrane</keyword>
<dbReference type="SUPFAM" id="SSF52540">
    <property type="entry name" value="P-loop containing nucleoside triphosphate hydrolases"/>
    <property type="match status" value="1"/>
</dbReference>
<organism evidence="4 5">
    <name type="scientific">Sorangium cellulosum</name>
    <name type="common">Polyangium cellulosum</name>
    <dbReference type="NCBI Taxonomy" id="56"/>
    <lineage>
        <taxon>Bacteria</taxon>
        <taxon>Pseudomonadati</taxon>
        <taxon>Myxococcota</taxon>
        <taxon>Polyangia</taxon>
        <taxon>Polyangiales</taxon>
        <taxon>Polyangiaceae</taxon>
        <taxon>Sorangium</taxon>
    </lineage>
</organism>
<dbReference type="Gene3D" id="3.40.50.300">
    <property type="entry name" value="P-loop containing nucleotide triphosphate hydrolases"/>
    <property type="match status" value="1"/>
</dbReference>
<proteinExistence type="predicted"/>
<gene>
    <name evidence="4" type="ORF">SOCE26_006600</name>
</gene>
<protein>
    <recommendedName>
        <fullName evidence="3">Dynamin-type G domain-containing protein</fullName>
    </recommendedName>
</protein>
<dbReference type="EMBL" id="CP012673">
    <property type="protein sequence ID" value="AUX39276.1"/>
    <property type="molecule type" value="Genomic_DNA"/>
</dbReference>
<evidence type="ECO:0000259" key="3">
    <source>
        <dbReference type="PROSITE" id="PS51718"/>
    </source>
</evidence>
<feature type="compositionally biased region" description="Basic and acidic residues" evidence="1">
    <location>
        <begin position="540"/>
        <end position="549"/>
    </location>
</feature>
<keyword evidence="2" id="KW-1133">Transmembrane helix</keyword>
<sequence>MLESFHSRKDDVTGALRDLAQFAEALGAKSVGARITNDLVKKLEADRFHLVVVGEFNHGKTTFVNALLGAPILPVGVTPTTAVIHHLEYSAEPRAEVVYASGERAGLPFEEVRAFTVGGARSSSAGEVKFLEVGYPAELLRERVVLVDTPGVNDLSLQRADITYSYIPRSDAVLFLVDAGQPLKESERVFLQEKLLGQSRDKILFVVTKRDIWSQDEETEALSYIRGELGRLVKSPVVFPISSERALEGDQAGSGMPELLDHLTRFLAEERGRILLDNALGEGIEASRLLHKGVDARRRATAMSREELSRRIEMIEKDLAGQSRTIEERRAGIREEVSAIRAWVRRDLSRFVDDVVRQLPAIIDEAHTDEIKVYLGAFLERTFAEWAQAETKEIATALEALAEKTIALVREDAHDVAKRVGEALGGDVKTPDVEVDTFGYDVGVFALFTIGLGVMFTNALLGGLLALAAPVLAVYVKEKVEAETRKKAKEMAPIALREAATRIGPKLEEMIQEFASRLDAWVVTAGEELHREVIEVLKAAREERSRSEPSSEGQLKSCDDQAEALKALTARLEGLRSALWTPENGESKVIPPPLSSVPNAPGGSA</sequence>
<dbReference type="RefSeq" id="WP_104977266.1">
    <property type="nucleotide sequence ID" value="NZ_CP012673.1"/>
</dbReference>
<dbReference type="InterPro" id="IPR030381">
    <property type="entry name" value="G_DYNAMIN_dom"/>
</dbReference>
<feature type="transmembrane region" description="Helical" evidence="2">
    <location>
        <begin position="443"/>
        <end position="476"/>
    </location>
</feature>
<dbReference type="PANTHER" id="PTHR43681:SF1">
    <property type="entry name" value="SARCALUMENIN"/>
    <property type="match status" value="1"/>
</dbReference>
<evidence type="ECO:0000313" key="4">
    <source>
        <dbReference type="EMBL" id="AUX39276.1"/>
    </source>
</evidence>
<feature type="domain" description="Dynamin-type G" evidence="3">
    <location>
        <begin position="44"/>
        <end position="295"/>
    </location>
</feature>
<dbReference type="InterPro" id="IPR045063">
    <property type="entry name" value="Dynamin_N"/>
</dbReference>
<evidence type="ECO:0000256" key="2">
    <source>
        <dbReference type="SAM" id="Phobius"/>
    </source>
</evidence>
<feature type="region of interest" description="Disordered" evidence="1">
    <location>
        <begin position="581"/>
        <end position="605"/>
    </location>
</feature>
<evidence type="ECO:0000313" key="5">
    <source>
        <dbReference type="Proteomes" id="UP000238348"/>
    </source>
</evidence>
<reference evidence="4 5" key="1">
    <citation type="submission" date="2015-09" db="EMBL/GenBank/DDBJ databases">
        <title>Sorangium comparison.</title>
        <authorList>
            <person name="Zaburannyi N."/>
            <person name="Bunk B."/>
            <person name="Overmann J."/>
            <person name="Mueller R."/>
        </authorList>
    </citation>
    <scope>NUCLEOTIDE SEQUENCE [LARGE SCALE GENOMIC DNA]</scope>
    <source>
        <strain evidence="4 5">So ce26</strain>
    </source>
</reference>
<dbReference type="OrthoDB" id="9802035at2"/>
<keyword evidence="2" id="KW-0472">Membrane</keyword>
<dbReference type="InterPro" id="IPR027417">
    <property type="entry name" value="P-loop_NTPase"/>
</dbReference>
<feature type="region of interest" description="Disordered" evidence="1">
    <location>
        <begin position="540"/>
        <end position="560"/>
    </location>
</feature>
<dbReference type="InterPro" id="IPR051943">
    <property type="entry name" value="TRAFAC_Dynamin-like_GTPase"/>
</dbReference>
<name>A0A2L0EJ03_SORCE</name>
<dbReference type="CDD" id="cd09912">
    <property type="entry name" value="DLP_2"/>
    <property type="match status" value="1"/>
</dbReference>
<accession>A0A2L0EJ03</accession>